<sequence>MIIIHGRSIKPRFHIKEKMVRASLIEGIRRLDNNAAYALENNEVKVSLIYYGDILNRILVDKNPELTKRMTSIGDNWYVPDGRDTKQLEKLLSRPLNSHTKSDYQALIEKNEIIKFGDDIARAVSPILNVFGINRRVINRVLPDLGGYINSRVISSEIRERLQPTLKKALLEKDDIVLISHSMGCILAYDVLWKFSRMSEYKELWNKKVGLWLTLGCPLGEPAVKESLYDSNEPNDGMYPKNIVDWVNVSAQDDFISHDGSLNDDFHQMIDRDLIRSIKDIQQIYTFWVDSKGHCNPHKLYGYLNHPRVAEILIEWIYKSG</sequence>
<dbReference type="SUPFAM" id="SSF53474">
    <property type="entry name" value="alpha/beta-Hydrolases"/>
    <property type="match status" value="1"/>
</dbReference>
<dbReference type="Proteomes" id="UP001165287">
    <property type="component" value="Unassembled WGS sequence"/>
</dbReference>
<organism evidence="1 2">
    <name type="scientific">Metabacillus rhizolycopersici</name>
    <dbReference type="NCBI Taxonomy" id="2875709"/>
    <lineage>
        <taxon>Bacteria</taxon>
        <taxon>Bacillati</taxon>
        <taxon>Bacillota</taxon>
        <taxon>Bacilli</taxon>
        <taxon>Bacillales</taxon>
        <taxon>Bacillaceae</taxon>
        <taxon>Metabacillus</taxon>
    </lineage>
</organism>
<gene>
    <name evidence="1" type="ORF">K9V48_21150</name>
</gene>
<evidence type="ECO:0008006" key="3">
    <source>
        <dbReference type="Google" id="ProtNLM"/>
    </source>
</evidence>
<dbReference type="InterPro" id="IPR029058">
    <property type="entry name" value="AB_hydrolase_fold"/>
</dbReference>
<comment type="caution">
    <text evidence="1">The sequence shown here is derived from an EMBL/GenBank/DDBJ whole genome shotgun (WGS) entry which is preliminary data.</text>
</comment>
<evidence type="ECO:0000313" key="2">
    <source>
        <dbReference type="Proteomes" id="UP001165287"/>
    </source>
</evidence>
<accession>A0ABS7UWI6</accession>
<name>A0ABS7UWI6_9BACI</name>
<dbReference type="EMBL" id="JAIQUM010000064">
    <property type="protein sequence ID" value="MBZ5752676.1"/>
    <property type="molecule type" value="Genomic_DNA"/>
</dbReference>
<dbReference type="RefSeq" id="WP_224141128.1">
    <property type="nucleotide sequence ID" value="NZ_JAIQUM010000064.1"/>
</dbReference>
<proteinExistence type="predicted"/>
<keyword evidence="2" id="KW-1185">Reference proteome</keyword>
<protein>
    <recommendedName>
        <fullName evidence="3">Alpha/beta hydrolase</fullName>
    </recommendedName>
</protein>
<reference evidence="1" key="1">
    <citation type="submission" date="2024-05" db="EMBL/GenBank/DDBJ databases">
        <title>Metabacillus sp. nov., isolated from the rhizosphere soil of tomato plants.</title>
        <authorList>
            <person name="Ma R."/>
        </authorList>
    </citation>
    <scope>NUCLEOTIDE SEQUENCE</scope>
    <source>
        <strain evidence="1">DBTR6</strain>
    </source>
</reference>
<evidence type="ECO:0000313" key="1">
    <source>
        <dbReference type="EMBL" id="MBZ5752676.1"/>
    </source>
</evidence>